<dbReference type="GO" id="GO:0046872">
    <property type="term" value="F:metal ion binding"/>
    <property type="evidence" value="ECO:0007669"/>
    <property type="project" value="UniProtKB-KW"/>
</dbReference>
<dbReference type="Gene3D" id="1.10.340.30">
    <property type="entry name" value="Hypothetical protein, domain 2"/>
    <property type="match status" value="1"/>
</dbReference>
<dbReference type="InterPro" id="IPR005019">
    <property type="entry name" value="Adenine_glyco"/>
</dbReference>
<keyword evidence="3" id="KW-1185">Reference proteome</keyword>
<accession>A0A5J5L0A9</accession>
<dbReference type="PANTHER" id="PTHR30037:SF4">
    <property type="entry name" value="DNA-3-METHYLADENINE GLYCOSYLASE I"/>
    <property type="match status" value="1"/>
</dbReference>
<dbReference type="GO" id="GO:0006284">
    <property type="term" value="P:base-excision repair"/>
    <property type="evidence" value="ECO:0007669"/>
    <property type="project" value="InterPro"/>
</dbReference>
<dbReference type="EMBL" id="SZWF01000002">
    <property type="protein sequence ID" value="KAA9395389.1"/>
    <property type="molecule type" value="Genomic_DNA"/>
</dbReference>
<evidence type="ECO:0000256" key="1">
    <source>
        <dbReference type="PIRSR" id="PIRSR605019-1"/>
    </source>
</evidence>
<name>A0A5J5L0A9_9MICC</name>
<evidence type="ECO:0008006" key="4">
    <source>
        <dbReference type="Google" id="ProtNLM"/>
    </source>
</evidence>
<protein>
    <recommendedName>
        <fullName evidence="4">DNA-3-methyladenine glycosylase I</fullName>
    </recommendedName>
</protein>
<proteinExistence type="predicted"/>
<comment type="caution">
    <text evidence="2">The sequence shown here is derived from an EMBL/GenBank/DDBJ whole genome shotgun (WGS) entry which is preliminary data.</text>
</comment>
<dbReference type="AlphaFoldDB" id="A0A5J5L0A9"/>
<keyword evidence="1" id="KW-0862">Zinc</keyword>
<feature type="binding site" evidence="1">
    <location>
        <position position="72"/>
    </location>
    <ligand>
        <name>Zn(2+)</name>
        <dbReference type="ChEBI" id="CHEBI:29105"/>
    </ligand>
</feature>
<dbReference type="SUPFAM" id="SSF48150">
    <property type="entry name" value="DNA-glycosylase"/>
    <property type="match status" value="1"/>
</dbReference>
<dbReference type="InterPro" id="IPR011257">
    <property type="entry name" value="DNA_glycosylase"/>
</dbReference>
<feature type="binding site" evidence="1">
    <location>
        <position position="59"/>
    </location>
    <ligand>
        <name>Zn(2+)</name>
        <dbReference type="ChEBI" id="CHEBI:29105"/>
    </ligand>
</feature>
<dbReference type="OrthoDB" id="4881767at2"/>
<dbReference type="PANTHER" id="PTHR30037">
    <property type="entry name" value="DNA-3-METHYLADENINE GLYCOSYLASE 1"/>
    <property type="match status" value="1"/>
</dbReference>
<organism evidence="2 3">
    <name type="scientific">Kocuria coralli</name>
    <dbReference type="NCBI Taxonomy" id="1461025"/>
    <lineage>
        <taxon>Bacteria</taxon>
        <taxon>Bacillati</taxon>
        <taxon>Actinomycetota</taxon>
        <taxon>Actinomycetes</taxon>
        <taxon>Micrococcales</taxon>
        <taxon>Micrococcaceae</taxon>
        <taxon>Kocuria</taxon>
    </lineage>
</organism>
<evidence type="ECO:0000313" key="3">
    <source>
        <dbReference type="Proteomes" id="UP000325957"/>
    </source>
</evidence>
<dbReference type="RefSeq" id="WP_158032814.1">
    <property type="nucleotide sequence ID" value="NZ_ML708611.1"/>
</dbReference>
<evidence type="ECO:0000313" key="2">
    <source>
        <dbReference type="EMBL" id="KAA9395389.1"/>
    </source>
</evidence>
<reference evidence="2 3" key="1">
    <citation type="submission" date="2019-05" db="EMBL/GenBank/DDBJ databases">
        <title>Kocuria coralli sp. nov., a novel actinobacterium isolated from coral reef seawater.</title>
        <authorList>
            <person name="Li J."/>
        </authorList>
    </citation>
    <scope>NUCLEOTIDE SEQUENCE [LARGE SCALE GENOMIC DNA]</scope>
    <source>
        <strain evidence="2 3">SCSIO 13007</strain>
    </source>
</reference>
<sequence>MDSTRFDVTTSIQPAALPVAPSAAPAGSPDLRGAGEDPGGRLHRILDHAVLCADGVYRCPWALVNSVVLEEHDLVWGRRPLTSPAWFEALAMEIFQAGLATGTAAGRRGALSEAMCGFLPARTGLLADEDVDELMLDRRLIRNRAKLVAVIHAARLVQGWDTEDWEEITGAAAAHPGEAPRQLAQRFRELGLVHVGPGIAGHFLARTGVVTGHVEGCHRHPAAGDPTAEGW</sequence>
<dbReference type="GO" id="GO:0008725">
    <property type="term" value="F:DNA-3-methyladenine glycosylase activity"/>
    <property type="evidence" value="ECO:0007669"/>
    <property type="project" value="InterPro"/>
</dbReference>
<dbReference type="Proteomes" id="UP000325957">
    <property type="component" value="Unassembled WGS sequence"/>
</dbReference>
<dbReference type="Pfam" id="PF03352">
    <property type="entry name" value="Adenine_glyco"/>
    <property type="match status" value="1"/>
</dbReference>
<dbReference type="InterPro" id="IPR052891">
    <property type="entry name" value="DNA-3mA_glycosylase"/>
</dbReference>
<keyword evidence="1" id="KW-0479">Metal-binding</keyword>
<gene>
    <name evidence="2" type="ORF">FCK90_03025</name>
</gene>